<evidence type="ECO:0000313" key="5">
    <source>
        <dbReference type="Proteomes" id="UP000256964"/>
    </source>
</evidence>
<dbReference type="Proteomes" id="UP000256964">
    <property type="component" value="Unassembled WGS sequence"/>
</dbReference>
<keyword evidence="2" id="KW-0812">Transmembrane</keyword>
<reference evidence="4 5" key="1">
    <citation type="journal article" date="2018" name="Biotechnol. Biofuels">
        <title>Integrative visual omics of the white-rot fungus Polyporus brumalis exposes the biotechnological potential of its oxidative enzymes for delignifying raw plant biomass.</title>
        <authorList>
            <person name="Miyauchi S."/>
            <person name="Rancon A."/>
            <person name="Drula E."/>
            <person name="Hage H."/>
            <person name="Chaduli D."/>
            <person name="Favel A."/>
            <person name="Grisel S."/>
            <person name="Henrissat B."/>
            <person name="Herpoel-Gimbert I."/>
            <person name="Ruiz-Duenas F.J."/>
            <person name="Chevret D."/>
            <person name="Hainaut M."/>
            <person name="Lin J."/>
            <person name="Wang M."/>
            <person name="Pangilinan J."/>
            <person name="Lipzen A."/>
            <person name="Lesage-Meessen L."/>
            <person name="Navarro D."/>
            <person name="Riley R."/>
            <person name="Grigoriev I.V."/>
            <person name="Zhou S."/>
            <person name="Raouche S."/>
            <person name="Rosso M.N."/>
        </authorList>
    </citation>
    <scope>NUCLEOTIDE SEQUENCE [LARGE SCALE GENOMIC DNA]</scope>
    <source>
        <strain evidence="4 5">BRFM 1820</strain>
    </source>
</reference>
<gene>
    <name evidence="4" type="ORF">OH76DRAFT_1408392</name>
</gene>
<dbReference type="OrthoDB" id="2748605at2759"/>
<dbReference type="STRING" id="139420.A0A371CXY2"/>
<evidence type="ECO:0000259" key="3">
    <source>
        <dbReference type="Pfam" id="PF20153"/>
    </source>
</evidence>
<keyword evidence="2" id="KW-0472">Membrane</keyword>
<dbReference type="Pfam" id="PF20153">
    <property type="entry name" value="DUF6535"/>
    <property type="match status" value="1"/>
</dbReference>
<feature type="transmembrane region" description="Helical" evidence="2">
    <location>
        <begin position="223"/>
        <end position="252"/>
    </location>
</feature>
<sequence>MSSDDTHTSSNSLSPAEVVRHGNEKAGVAQIDEKTDAGTESDFTTWSFPTPEAIREELSKEFTQDEKEKVWTECIEAVKTSYDQLLGRWKEEMDTLLVYAGVSSAVLTAFNVESYRLLQPDPSDATLAVLKEISAQLNGYALTPPFLNATHTTTSADLTLKPFQAPTSAVWLNTLWFSSLVFSIVSALLALFVKQWISEAMVGGTSRESARLRQYRLNGLLKWHVGAIVVIPPLLLQLASFVFLAGLLVLLWTLHRTVATIVSLLVAFAFTFFLVVTIIPVFRGDCSYRSPASFAIYVMVRYTRNEVLRVLRGICKVIYKWSMQWAVWIDVHRARFDRLGNFAYAAYDSLPTWRGRDQNAIYKHHGALNRAIVTSAYSTTAETKFVASMPVIFSDLPPDEVGECFADIMRFMEAEWGHWHLPDRLLLEDAVTLPLCAAYGIQHMLARSDKGSRNWIIDEHTIFRHYFMGKEHTEKLAQLACKSLCHLAVEDREYRHIYGLAHRTLERLYDEQGARHTYITLAHAKALYEVEMAACDPSLGFRSFKDVAQAGFILLHCIRATISGHSRICSSQAKEILAWGQQQLPRLQEWLRGLEWAGLHKGCLAIPGDAAAVLSFPHIASHHLVLNIIDPLIALCSMPGGRALVSEELVSTVEHAWSSACLAYPSSVDRDAAFVWCSDLDRIDGRLKELRRIHELSPHQGPPSAKHN</sequence>
<name>A0A371CXY2_9APHY</name>
<protein>
    <recommendedName>
        <fullName evidence="3">DUF6535 domain-containing protein</fullName>
    </recommendedName>
</protein>
<dbReference type="EMBL" id="KZ857441">
    <property type="protein sequence ID" value="RDX45121.1"/>
    <property type="molecule type" value="Genomic_DNA"/>
</dbReference>
<feature type="transmembrane region" description="Helical" evidence="2">
    <location>
        <begin position="258"/>
        <end position="282"/>
    </location>
</feature>
<proteinExistence type="predicted"/>
<evidence type="ECO:0000256" key="1">
    <source>
        <dbReference type="SAM" id="MobiDB-lite"/>
    </source>
</evidence>
<keyword evidence="5" id="KW-1185">Reference proteome</keyword>
<evidence type="ECO:0000313" key="4">
    <source>
        <dbReference type="EMBL" id="RDX45121.1"/>
    </source>
</evidence>
<feature type="domain" description="DUF6535" evidence="3">
    <location>
        <begin position="71"/>
        <end position="253"/>
    </location>
</feature>
<dbReference type="AlphaFoldDB" id="A0A371CXY2"/>
<feature type="transmembrane region" description="Helical" evidence="2">
    <location>
        <begin position="170"/>
        <end position="193"/>
    </location>
</feature>
<feature type="region of interest" description="Disordered" evidence="1">
    <location>
        <begin position="1"/>
        <end position="46"/>
    </location>
</feature>
<accession>A0A371CXY2</accession>
<keyword evidence="2" id="KW-1133">Transmembrane helix</keyword>
<organism evidence="4 5">
    <name type="scientific">Lentinus brumalis</name>
    <dbReference type="NCBI Taxonomy" id="2498619"/>
    <lineage>
        <taxon>Eukaryota</taxon>
        <taxon>Fungi</taxon>
        <taxon>Dikarya</taxon>
        <taxon>Basidiomycota</taxon>
        <taxon>Agaricomycotina</taxon>
        <taxon>Agaricomycetes</taxon>
        <taxon>Polyporales</taxon>
        <taxon>Polyporaceae</taxon>
        <taxon>Lentinus</taxon>
    </lineage>
</organism>
<evidence type="ECO:0000256" key="2">
    <source>
        <dbReference type="SAM" id="Phobius"/>
    </source>
</evidence>
<dbReference type="InterPro" id="IPR045338">
    <property type="entry name" value="DUF6535"/>
</dbReference>